<dbReference type="InterPro" id="IPR050229">
    <property type="entry name" value="GlpE_sulfurtransferase"/>
</dbReference>
<dbReference type="Pfam" id="PF00581">
    <property type="entry name" value="Rhodanese"/>
    <property type="match status" value="1"/>
</dbReference>
<dbReference type="CDD" id="cd00158">
    <property type="entry name" value="RHOD"/>
    <property type="match status" value="1"/>
</dbReference>
<dbReference type="SUPFAM" id="SSF46785">
    <property type="entry name" value="Winged helix' DNA-binding domain"/>
    <property type="match status" value="1"/>
</dbReference>
<dbReference type="GO" id="GO:0003700">
    <property type="term" value="F:DNA-binding transcription factor activity"/>
    <property type="evidence" value="ECO:0007669"/>
    <property type="project" value="InterPro"/>
</dbReference>
<sequence>MLQMDIERAQLALLTELAEIARTLGSPQRLMLLQHVSQGARSVERLAELTGLSVANTSQHLQHLKRSDLVVARRDGKRILYDLASGPINELLASLTYLAEHRRAEIQSVISDSVNQTERLEGISRDELLERLRDSSVTLLDVRPREEFAIGHLPGAINIPVEELEERLSALPVEHEVIAYCRGPHCVLSVTAVALLRRKGIRTRLLNAGFPDWKAAGLSVETGA</sequence>
<protein>
    <submittedName>
        <fullName evidence="3">Rhodanese-related sulfurtransferase</fullName>
    </submittedName>
</protein>
<feature type="domain" description="Rhodanese" evidence="1">
    <location>
        <begin position="133"/>
        <end position="222"/>
    </location>
</feature>
<dbReference type="PANTHER" id="PTHR43031">
    <property type="entry name" value="FAD-DEPENDENT OXIDOREDUCTASE"/>
    <property type="match status" value="1"/>
</dbReference>
<dbReference type="InterPro" id="IPR001763">
    <property type="entry name" value="Rhodanese-like_dom"/>
</dbReference>
<dbReference type="EMBL" id="FNSL01000001">
    <property type="protein sequence ID" value="SEB80772.1"/>
    <property type="molecule type" value="Genomic_DNA"/>
</dbReference>
<gene>
    <name evidence="3" type="ORF">SAMN05216452_3253</name>
</gene>
<keyword evidence="4" id="KW-1185">Reference proteome</keyword>
<evidence type="ECO:0000313" key="4">
    <source>
        <dbReference type="Proteomes" id="UP000199064"/>
    </source>
</evidence>
<dbReference type="InterPro" id="IPR001845">
    <property type="entry name" value="HTH_ArsR_DNA-bd_dom"/>
</dbReference>
<feature type="domain" description="HTH arsR-type" evidence="2">
    <location>
        <begin position="9"/>
        <end position="103"/>
    </location>
</feature>
<name>A0A1H4MEI5_9HYPH</name>
<dbReference type="CDD" id="cd00090">
    <property type="entry name" value="HTH_ARSR"/>
    <property type="match status" value="1"/>
</dbReference>
<dbReference type="SMART" id="SM00418">
    <property type="entry name" value="HTH_ARSR"/>
    <property type="match status" value="1"/>
</dbReference>
<dbReference type="Gene3D" id="1.10.10.10">
    <property type="entry name" value="Winged helix-like DNA-binding domain superfamily/Winged helix DNA-binding domain"/>
    <property type="match status" value="1"/>
</dbReference>
<dbReference type="Proteomes" id="UP000199064">
    <property type="component" value="Unassembled WGS sequence"/>
</dbReference>
<accession>A0A1H4MEI5</accession>
<dbReference type="AlphaFoldDB" id="A0A1H4MEI5"/>
<dbReference type="InterPro" id="IPR011991">
    <property type="entry name" value="ArsR-like_HTH"/>
</dbReference>
<organism evidence="3 4">
    <name type="scientific">Nitratireductor aquibiodomus</name>
    <dbReference type="NCBI Taxonomy" id="204799"/>
    <lineage>
        <taxon>Bacteria</taxon>
        <taxon>Pseudomonadati</taxon>
        <taxon>Pseudomonadota</taxon>
        <taxon>Alphaproteobacteria</taxon>
        <taxon>Hyphomicrobiales</taxon>
        <taxon>Phyllobacteriaceae</taxon>
        <taxon>Nitratireductor</taxon>
    </lineage>
</organism>
<evidence type="ECO:0000259" key="1">
    <source>
        <dbReference type="PROSITE" id="PS50206"/>
    </source>
</evidence>
<evidence type="ECO:0000313" key="3">
    <source>
        <dbReference type="EMBL" id="SEB80772.1"/>
    </source>
</evidence>
<proteinExistence type="predicted"/>
<reference evidence="4" key="1">
    <citation type="submission" date="2016-10" db="EMBL/GenBank/DDBJ databases">
        <authorList>
            <person name="Varghese N."/>
            <person name="Submissions S."/>
        </authorList>
    </citation>
    <scope>NUCLEOTIDE SEQUENCE [LARGE SCALE GENOMIC DNA]</scope>
    <source>
        <strain evidence="4">ES.061</strain>
    </source>
</reference>
<dbReference type="PROSITE" id="PS00380">
    <property type="entry name" value="RHODANESE_1"/>
    <property type="match status" value="1"/>
</dbReference>
<dbReference type="InterPro" id="IPR001307">
    <property type="entry name" value="Thiosulphate_STrfase_CS"/>
</dbReference>
<dbReference type="InterPro" id="IPR036390">
    <property type="entry name" value="WH_DNA-bd_sf"/>
</dbReference>
<dbReference type="InterPro" id="IPR036873">
    <property type="entry name" value="Rhodanese-like_dom_sf"/>
</dbReference>
<dbReference type="GO" id="GO:0004792">
    <property type="term" value="F:thiosulfate-cyanide sulfurtransferase activity"/>
    <property type="evidence" value="ECO:0007669"/>
    <property type="project" value="InterPro"/>
</dbReference>
<dbReference type="PRINTS" id="PR00778">
    <property type="entry name" value="HTHARSR"/>
</dbReference>
<dbReference type="SUPFAM" id="SSF52821">
    <property type="entry name" value="Rhodanese/Cell cycle control phosphatase"/>
    <property type="match status" value="1"/>
</dbReference>
<evidence type="ECO:0000259" key="2">
    <source>
        <dbReference type="PROSITE" id="PS50987"/>
    </source>
</evidence>
<dbReference type="Pfam" id="PF12840">
    <property type="entry name" value="HTH_20"/>
    <property type="match status" value="1"/>
</dbReference>
<dbReference type="SMART" id="SM00450">
    <property type="entry name" value="RHOD"/>
    <property type="match status" value="1"/>
</dbReference>
<keyword evidence="3" id="KW-0808">Transferase</keyword>
<dbReference type="PROSITE" id="PS50987">
    <property type="entry name" value="HTH_ARSR_2"/>
    <property type="match status" value="1"/>
</dbReference>
<dbReference type="InterPro" id="IPR036388">
    <property type="entry name" value="WH-like_DNA-bd_sf"/>
</dbReference>
<dbReference type="Gene3D" id="3.40.250.10">
    <property type="entry name" value="Rhodanese-like domain"/>
    <property type="match status" value="1"/>
</dbReference>
<dbReference type="PROSITE" id="PS50206">
    <property type="entry name" value="RHODANESE_3"/>
    <property type="match status" value="1"/>
</dbReference>
<dbReference type="NCBIfam" id="NF033788">
    <property type="entry name" value="HTH_metalloreg"/>
    <property type="match status" value="1"/>
</dbReference>
<dbReference type="PANTHER" id="PTHR43031:SF1">
    <property type="entry name" value="PYRIDINE NUCLEOTIDE-DISULPHIDE OXIDOREDUCTASE"/>
    <property type="match status" value="1"/>
</dbReference>